<dbReference type="InterPro" id="IPR015158">
    <property type="entry name" value="Bud22_dom"/>
</dbReference>
<dbReference type="GO" id="GO:0030686">
    <property type="term" value="C:90S preribosome"/>
    <property type="evidence" value="ECO:0007669"/>
    <property type="project" value="TreeGrafter"/>
</dbReference>
<feature type="compositionally biased region" description="Basic and acidic residues" evidence="2">
    <location>
        <begin position="370"/>
        <end position="388"/>
    </location>
</feature>
<evidence type="ECO:0000313" key="4">
    <source>
        <dbReference type="EMBL" id="RKF61313.1"/>
    </source>
</evidence>
<keyword evidence="5" id="KW-1185">Reference proteome</keyword>
<feature type="region of interest" description="Disordered" evidence="2">
    <location>
        <begin position="363"/>
        <end position="410"/>
    </location>
</feature>
<dbReference type="Pfam" id="PF09073">
    <property type="entry name" value="BUD22"/>
    <property type="match status" value="1"/>
</dbReference>
<dbReference type="AlphaFoldDB" id="A0A420HV56"/>
<evidence type="ECO:0000256" key="2">
    <source>
        <dbReference type="SAM" id="MobiDB-lite"/>
    </source>
</evidence>
<organism evidence="4 5">
    <name type="scientific">Erysiphe neolycopersici</name>
    <dbReference type="NCBI Taxonomy" id="212602"/>
    <lineage>
        <taxon>Eukaryota</taxon>
        <taxon>Fungi</taxon>
        <taxon>Dikarya</taxon>
        <taxon>Ascomycota</taxon>
        <taxon>Pezizomycotina</taxon>
        <taxon>Leotiomycetes</taxon>
        <taxon>Erysiphales</taxon>
        <taxon>Erysiphaceae</taxon>
        <taxon>Erysiphe</taxon>
    </lineage>
</organism>
<dbReference type="PANTHER" id="PTHR23325">
    <property type="entry name" value="SERUM RESPONSE FACTOR-BINDING"/>
    <property type="match status" value="1"/>
</dbReference>
<evidence type="ECO:0000313" key="5">
    <source>
        <dbReference type="Proteomes" id="UP000286134"/>
    </source>
</evidence>
<reference evidence="4 5" key="1">
    <citation type="journal article" date="2018" name="BMC Genomics">
        <title>Comparative genome analyses reveal sequence features reflecting distinct modes of host-adaptation between dicot and monocot powdery mildew.</title>
        <authorList>
            <person name="Wu Y."/>
            <person name="Ma X."/>
            <person name="Pan Z."/>
            <person name="Kale S.D."/>
            <person name="Song Y."/>
            <person name="King H."/>
            <person name="Zhang Q."/>
            <person name="Presley C."/>
            <person name="Deng X."/>
            <person name="Wei C.I."/>
            <person name="Xiao S."/>
        </authorList>
    </citation>
    <scope>NUCLEOTIDE SEQUENCE [LARGE SCALE GENOMIC DNA]</scope>
    <source>
        <strain evidence="4">UMSG2</strain>
    </source>
</reference>
<dbReference type="PANTHER" id="PTHR23325:SF1">
    <property type="entry name" value="SERUM RESPONSE FACTOR-BINDING PROTEIN 1"/>
    <property type="match status" value="1"/>
</dbReference>
<accession>A0A420HV56</accession>
<dbReference type="EMBL" id="MCFK01004340">
    <property type="protein sequence ID" value="RKF61313.1"/>
    <property type="molecule type" value="Genomic_DNA"/>
</dbReference>
<feature type="compositionally biased region" description="Low complexity" evidence="2">
    <location>
        <begin position="209"/>
        <end position="218"/>
    </location>
</feature>
<dbReference type="OrthoDB" id="3364872at2759"/>
<feature type="compositionally biased region" description="Low complexity" evidence="2">
    <location>
        <begin position="255"/>
        <end position="278"/>
    </location>
</feature>
<comment type="caution">
    <text evidence="4">The sequence shown here is derived from an EMBL/GenBank/DDBJ whole genome shotgun (WGS) entry which is preliminary data.</text>
</comment>
<protein>
    <submittedName>
        <fullName evidence="4">Putative cellular morphogenesis protein</fullName>
    </submittedName>
</protein>
<dbReference type="STRING" id="212602.A0A420HV56"/>
<dbReference type="Proteomes" id="UP000286134">
    <property type="component" value="Unassembled WGS sequence"/>
</dbReference>
<sequence length="487" mass="54820">MPKRKRTHTNHEGRRETDDISLRQHKVNDSFCRAKKQFHHVLKTAKNFERQKLGKRLKRAETDELKARITTEIKVLKTLDLDKVVNAHLCNTLLKVKNFTKSGLLPDGITKVENREIRNDPAEDAALNNVVSGMLNMKIVKDTIEQIINETYLAMGIPVPERKKRLNNVTAGQNKDVQIPKDSETNLADNILTSPEWEGFESDKEETNNESANSSENENSGDEYTSFQAQIGNSSDEESFDETAYKSKPILEPPSHFSRSLSVSSSSNISSSSESLSLKTKSQPVDIKSNSTRKLKSLKSTKTGLSSTFLPTLMGGYWSGSEESASDLENFTPATKKNRPGQMARRAIAEKKFGKMANHIRLGKNSRSLPPDKRNAVRDSDWDPRRGAINDTTARMSHGHDQGRYTKNTDMRDKPYLRHLSKDNKLATNNHVAQKPRLQNASKGINIKELGKSRRDDLGVLHPSWQAAKKAKELKQTAKFQGQKIVF</sequence>
<gene>
    <name evidence="4" type="ORF">OnM2_043091</name>
</gene>
<evidence type="ECO:0000259" key="3">
    <source>
        <dbReference type="Pfam" id="PF09073"/>
    </source>
</evidence>
<feature type="compositionally biased region" description="Basic and acidic residues" evidence="2">
    <location>
        <begin position="398"/>
        <end position="410"/>
    </location>
</feature>
<feature type="region of interest" description="Disordered" evidence="2">
    <location>
        <begin position="169"/>
        <end position="299"/>
    </location>
</feature>
<proteinExistence type="predicted"/>
<feature type="compositionally biased region" description="Polar residues" evidence="2">
    <location>
        <begin position="222"/>
        <end position="234"/>
    </location>
</feature>
<keyword evidence="1" id="KW-0175">Coiled coil</keyword>
<dbReference type="InterPro" id="IPR037393">
    <property type="entry name" value="Bud22/SRFB1"/>
</dbReference>
<feature type="domain" description="Bud22" evidence="3">
    <location>
        <begin position="34"/>
        <end position="487"/>
    </location>
</feature>
<dbReference type="GO" id="GO:0005634">
    <property type="term" value="C:nucleus"/>
    <property type="evidence" value="ECO:0007669"/>
    <property type="project" value="TreeGrafter"/>
</dbReference>
<name>A0A420HV56_9PEZI</name>
<evidence type="ECO:0000256" key="1">
    <source>
        <dbReference type="ARBA" id="ARBA00023054"/>
    </source>
</evidence>
<dbReference type="GO" id="GO:0030490">
    <property type="term" value="P:maturation of SSU-rRNA"/>
    <property type="evidence" value="ECO:0007669"/>
    <property type="project" value="TreeGrafter"/>
</dbReference>